<evidence type="ECO:0000313" key="1">
    <source>
        <dbReference type="EMBL" id="KAI3794789.1"/>
    </source>
</evidence>
<evidence type="ECO:0000313" key="2">
    <source>
        <dbReference type="Proteomes" id="UP001056120"/>
    </source>
</evidence>
<accession>A0ACB9HG52</accession>
<proteinExistence type="predicted"/>
<dbReference type="Proteomes" id="UP001056120">
    <property type="component" value="Linkage Group LG12"/>
</dbReference>
<gene>
    <name evidence="1" type="ORF">L1987_37428</name>
</gene>
<keyword evidence="2" id="KW-1185">Reference proteome</keyword>
<comment type="caution">
    <text evidence="1">The sequence shown here is derived from an EMBL/GenBank/DDBJ whole genome shotgun (WGS) entry which is preliminary data.</text>
</comment>
<sequence>MEEMLWQFYAYGYVNVDPTVSSSFLNLGIRCDDLRSGENNDLMEGNVQRSMANVNGSQMSWMVDFNIQKNDGADSDHDHDHDELAREFNKAATMDKTNNAAFLSFVFMRTWTKMLQKSESPLFHSPDMRTPTKLMIWQQEQVLIVDYRLIFPSGLAAGVLIKGFHSQGGDMAKYLILHKNALA</sequence>
<dbReference type="EMBL" id="CM042029">
    <property type="protein sequence ID" value="KAI3794789.1"/>
    <property type="molecule type" value="Genomic_DNA"/>
</dbReference>
<organism evidence="1 2">
    <name type="scientific">Smallanthus sonchifolius</name>
    <dbReference type="NCBI Taxonomy" id="185202"/>
    <lineage>
        <taxon>Eukaryota</taxon>
        <taxon>Viridiplantae</taxon>
        <taxon>Streptophyta</taxon>
        <taxon>Embryophyta</taxon>
        <taxon>Tracheophyta</taxon>
        <taxon>Spermatophyta</taxon>
        <taxon>Magnoliopsida</taxon>
        <taxon>eudicotyledons</taxon>
        <taxon>Gunneridae</taxon>
        <taxon>Pentapetalae</taxon>
        <taxon>asterids</taxon>
        <taxon>campanulids</taxon>
        <taxon>Asterales</taxon>
        <taxon>Asteraceae</taxon>
        <taxon>Asteroideae</taxon>
        <taxon>Heliantheae alliance</taxon>
        <taxon>Millerieae</taxon>
        <taxon>Smallanthus</taxon>
    </lineage>
</organism>
<reference evidence="2" key="1">
    <citation type="journal article" date="2022" name="Mol. Ecol. Resour.">
        <title>The genomes of chicory, endive, great burdock and yacon provide insights into Asteraceae palaeo-polyploidization history and plant inulin production.</title>
        <authorList>
            <person name="Fan W."/>
            <person name="Wang S."/>
            <person name="Wang H."/>
            <person name="Wang A."/>
            <person name="Jiang F."/>
            <person name="Liu H."/>
            <person name="Zhao H."/>
            <person name="Xu D."/>
            <person name="Zhang Y."/>
        </authorList>
    </citation>
    <scope>NUCLEOTIDE SEQUENCE [LARGE SCALE GENOMIC DNA]</scope>
    <source>
        <strain evidence="2">cv. Yunnan</strain>
    </source>
</reference>
<name>A0ACB9HG52_9ASTR</name>
<reference evidence="1 2" key="2">
    <citation type="journal article" date="2022" name="Mol. Ecol. Resour.">
        <title>The genomes of chicory, endive, great burdock and yacon provide insights into Asteraceae paleo-polyploidization history and plant inulin production.</title>
        <authorList>
            <person name="Fan W."/>
            <person name="Wang S."/>
            <person name="Wang H."/>
            <person name="Wang A."/>
            <person name="Jiang F."/>
            <person name="Liu H."/>
            <person name="Zhao H."/>
            <person name="Xu D."/>
            <person name="Zhang Y."/>
        </authorList>
    </citation>
    <scope>NUCLEOTIDE SEQUENCE [LARGE SCALE GENOMIC DNA]</scope>
    <source>
        <strain evidence="2">cv. Yunnan</strain>
        <tissue evidence="1">Leaves</tissue>
    </source>
</reference>
<protein>
    <submittedName>
        <fullName evidence="1">Uncharacterized protein</fullName>
    </submittedName>
</protein>